<dbReference type="AlphaFoldDB" id="X1PE11"/>
<comment type="caution">
    <text evidence="1">The sequence shown here is derived from an EMBL/GenBank/DDBJ whole genome shotgun (WGS) entry which is preliminary data.</text>
</comment>
<sequence length="65" mass="7805">MSQRDDLFKKFGPILFESSVISILELVNESRRARGWPEITLQDFYDKVNNHITELEPYDWMNEEI</sequence>
<organism evidence="1">
    <name type="scientific">marine sediment metagenome</name>
    <dbReference type="NCBI Taxonomy" id="412755"/>
    <lineage>
        <taxon>unclassified sequences</taxon>
        <taxon>metagenomes</taxon>
        <taxon>ecological metagenomes</taxon>
    </lineage>
</organism>
<name>X1PE11_9ZZZZ</name>
<reference evidence="1" key="1">
    <citation type="journal article" date="2014" name="Front. Microbiol.">
        <title>High frequency of phylogenetically diverse reductive dehalogenase-homologous genes in deep subseafloor sedimentary metagenomes.</title>
        <authorList>
            <person name="Kawai M."/>
            <person name="Futagami T."/>
            <person name="Toyoda A."/>
            <person name="Takaki Y."/>
            <person name="Nishi S."/>
            <person name="Hori S."/>
            <person name="Arai W."/>
            <person name="Tsubouchi T."/>
            <person name="Morono Y."/>
            <person name="Uchiyama I."/>
            <person name="Ito T."/>
            <person name="Fujiyama A."/>
            <person name="Inagaki F."/>
            <person name="Takami H."/>
        </authorList>
    </citation>
    <scope>NUCLEOTIDE SEQUENCE</scope>
    <source>
        <strain evidence="1">Expedition CK06-06</strain>
    </source>
</reference>
<evidence type="ECO:0000313" key="1">
    <source>
        <dbReference type="EMBL" id="GAI54068.1"/>
    </source>
</evidence>
<protein>
    <submittedName>
        <fullName evidence="1">Uncharacterized protein</fullName>
    </submittedName>
</protein>
<gene>
    <name evidence="1" type="ORF">S06H3_56639</name>
</gene>
<proteinExistence type="predicted"/>
<accession>X1PE11</accession>
<dbReference type="EMBL" id="BARV01036451">
    <property type="protein sequence ID" value="GAI54068.1"/>
    <property type="molecule type" value="Genomic_DNA"/>
</dbReference>